<keyword evidence="1" id="KW-0479">Metal-binding</keyword>
<evidence type="ECO:0000256" key="2">
    <source>
        <dbReference type="ARBA" id="ARBA00022833"/>
    </source>
</evidence>
<comment type="caution">
    <text evidence="6">The sequence shown here is derived from an EMBL/GenBank/DDBJ whole genome shotgun (WGS) entry which is preliminary data.</text>
</comment>
<dbReference type="GO" id="GO:0008270">
    <property type="term" value="F:zinc ion binding"/>
    <property type="evidence" value="ECO:0007669"/>
    <property type="project" value="UniProtKB-KW"/>
</dbReference>
<dbReference type="InterPro" id="IPR006788">
    <property type="entry name" value="Myrip/Melanophilin"/>
</dbReference>
<gene>
    <name evidence="6" type="ORF">WMY93_000313</name>
</gene>
<dbReference type="EMBL" id="JBBPFD010000001">
    <property type="protein sequence ID" value="KAK7944585.1"/>
    <property type="molecule type" value="Genomic_DNA"/>
</dbReference>
<organism evidence="6 7">
    <name type="scientific">Mugilogobius chulae</name>
    <name type="common">yellowstripe goby</name>
    <dbReference type="NCBI Taxonomy" id="88201"/>
    <lineage>
        <taxon>Eukaryota</taxon>
        <taxon>Metazoa</taxon>
        <taxon>Chordata</taxon>
        <taxon>Craniata</taxon>
        <taxon>Vertebrata</taxon>
        <taxon>Euteleostomi</taxon>
        <taxon>Actinopterygii</taxon>
        <taxon>Neopterygii</taxon>
        <taxon>Teleostei</taxon>
        <taxon>Neoteleostei</taxon>
        <taxon>Acanthomorphata</taxon>
        <taxon>Gobiaria</taxon>
        <taxon>Gobiiformes</taxon>
        <taxon>Gobioidei</taxon>
        <taxon>Gobiidae</taxon>
        <taxon>Gobionellinae</taxon>
        <taxon>Mugilogobius</taxon>
    </lineage>
</organism>
<reference evidence="7" key="1">
    <citation type="submission" date="2024-04" db="EMBL/GenBank/DDBJ databases">
        <title>Salinicola lusitanus LLJ914,a marine bacterium isolated from the Okinawa Trough.</title>
        <authorList>
            <person name="Li J."/>
        </authorList>
    </citation>
    <scope>NUCLEOTIDE SEQUENCE [LARGE SCALE GENOMIC DNA]</scope>
</reference>
<evidence type="ECO:0000313" key="6">
    <source>
        <dbReference type="EMBL" id="KAK7944585.1"/>
    </source>
</evidence>
<dbReference type="InterPro" id="IPR051745">
    <property type="entry name" value="Intracell_Transport_Effector"/>
</dbReference>
<feature type="compositionally biased region" description="Polar residues" evidence="4">
    <location>
        <begin position="54"/>
        <end position="92"/>
    </location>
</feature>
<name>A0AAW0Q927_9GOBI</name>
<feature type="domain" description="Rab effector MyRIP/Melanophilin" evidence="5">
    <location>
        <begin position="404"/>
        <end position="633"/>
    </location>
</feature>
<protein>
    <recommendedName>
        <fullName evidence="5">Rab effector MyRIP/Melanophilin domain-containing protein</fullName>
    </recommendedName>
</protein>
<dbReference type="GO" id="GO:0017022">
    <property type="term" value="F:myosin binding"/>
    <property type="evidence" value="ECO:0007669"/>
    <property type="project" value="TreeGrafter"/>
</dbReference>
<evidence type="ECO:0000256" key="1">
    <source>
        <dbReference type="ARBA" id="ARBA00022771"/>
    </source>
</evidence>
<evidence type="ECO:0000256" key="4">
    <source>
        <dbReference type="SAM" id="MobiDB-lite"/>
    </source>
</evidence>
<feature type="region of interest" description="Disordered" evidence="4">
    <location>
        <begin position="207"/>
        <end position="227"/>
    </location>
</feature>
<feature type="region of interest" description="Disordered" evidence="4">
    <location>
        <begin position="506"/>
        <end position="525"/>
    </location>
</feature>
<dbReference type="PANTHER" id="PTHR14555">
    <property type="entry name" value="MYELIN-ASSOCIATED OLIGODENDROCYTIC BASIC PROTEIN MOBP -RELATED"/>
    <property type="match status" value="1"/>
</dbReference>
<feature type="compositionally biased region" description="Basic and acidic residues" evidence="4">
    <location>
        <begin position="451"/>
        <end position="470"/>
    </location>
</feature>
<evidence type="ECO:0000256" key="3">
    <source>
        <dbReference type="SAM" id="Coils"/>
    </source>
</evidence>
<feature type="region of interest" description="Disordered" evidence="4">
    <location>
        <begin position="32"/>
        <end position="92"/>
    </location>
</feature>
<dbReference type="Pfam" id="PF04698">
    <property type="entry name" value="Rab_eff_C"/>
    <property type="match status" value="1"/>
</dbReference>
<dbReference type="Proteomes" id="UP001460270">
    <property type="component" value="Unassembled WGS sequence"/>
</dbReference>
<dbReference type="GO" id="GO:0003779">
    <property type="term" value="F:actin binding"/>
    <property type="evidence" value="ECO:0007669"/>
    <property type="project" value="TreeGrafter"/>
</dbReference>
<feature type="coiled-coil region" evidence="3">
    <location>
        <begin position="563"/>
        <end position="597"/>
    </location>
</feature>
<keyword evidence="7" id="KW-1185">Reference proteome</keyword>
<proteinExistence type="predicted"/>
<evidence type="ECO:0000259" key="5">
    <source>
        <dbReference type="Pfam" id="PF04698"/>
    </source>
</evidence>
<evidence type="ECO:0000313" key="7">
    <source>
        <dbReference type="Proteomes" id="UP001460270"/>
    </source>
</evidence>
<sequence>MRKPSSSRRTSIIDVNFNVEEETAEEEIRVELTERRVRRSRKKRRSKRGANVQDLKNTDTLSRSSDAATPETLTSGATTPDPNNDLTEPGTNHVNQELTLKLQELMGQANISDSSTNVQNSVLESNSGAYMDLDEAETDDKSEDVELDDDAKDRLLKLVAQSRLVYLSSTDDDLDKAGVSEEEDDAGPNEDLKFKLCRLEQQVRSTQFSSTEDELDRMGLDNDSRQKEDDDIADKVCKLVSQVGDAQFSSTEDELDLERVGSAAEREQVRNLAGLVSTCQFSSTEDELDRVGQVAEAESEVTCADFDRRESIGDLDVNMFELREDFNSINYLEMSKAGDFEKLEKDAKVMVYKATASVDSEIVGKVRSLESKTLKKSEVTDSEEDEAEFNRIINSMLMMTLEDMQVGGGLNVGETKEQIEHNEREMDNSHEDGQTSKELGELIEKMEREEVNKVTEDKQGDTQENTENKRYSAQSLRSITTEVLKVLNATEQLLQDTKDTTHLTPLCPISASAPKPPATGPTALPARRKRLHGGRFGVRFGGGAGGVEECARAVSSSTSQSELSFLEEQVATAAAQVQQSEMKISDISARIAALRNAGLNVDPQPQSFSKTRTSTAKAITLDTSRQQRRLLPWLHPLKMPSKPKVFAFDQLCLYCPHTGQKKIICSSTKTL</sequence>
<keyword evidence="1" id="KW-0863">Zinc-finger</keyword>
<feature type="compositionally biased region" description="Basic residues" evidence="4">
    <location>
        <begin position="36"/>
        <end position="48"/>
    </location>
</feature>
<accession>A0AAW0Q927</accession>
<dbReference type="GO" id="GO:0030864">
    <property type="term" value="C:cortical actin cytoskeleton"/>
    <property type="evidence" value="ECO:0007669"/>
    <property type="project" value="TreeGrafter"/>
</dbReference>
<keyword evidence="2" id="KW-0862">Zinc</keyword>
<dbReference type="AlphaFoldDB" id="A0AAW0Q927"/>
<dbReference type="PANTHER" id="PTHR14555:SF6">
    <property type="entry name" value="RAB EFFECTOR MYRIP"/>
    <property type="match status" value="1"/>
</dbReference>
<feature type="region of interest" description="Disordered" evidence="4">
    <location>
        <begin position="451"/>
        <end position="473"/>
    </location>
</feature>
<feature type="compositionally biased region" description="Basic and acidic residues" evidence="4">
    <location>
        <begin position="216"/>
        <end position="227"/>
    </location>
</feature>
<keyword evidence="3" id="KW-0175">Coiled coil</keyword>